<dbReference type="Pfam" id="PF00082">
    <property type="entry name" value="Peptidase_S8"/>
    <property type="match status" value="1"/>
</dbReference>
<dbReference type="InterPro" id="IPR027417">
    <property type="entry name" value="P-loop_NTPase"/>
</dbReference>
<evidence type="ECO:0000256" key="5">
    <source>
        <dbReference type="ARBA" id="ARBA00022825"/>
    </source>
</evidence>
<dbReference type="Pfam" id="PF24883">
    <property type="entry name" value="NPHP3_N"/>
    <property type="match status" value="1"/>
</dbReference>
<dbReference type="SUPFAM" id="SSF52151">
    <property type="entry name" value="FabD/lysophospholipase-like"/>
    <property type="match status" value="1"/>
</dbReference>
<accession>A0A8H4GLV4</accession>
<dbReference type="PROSITE" id="PS00136">
    <property type="entry name" value="SUBTILASE_ASP"/>
    <property type="match status" value="1"/>
</dbReference>
<dbReference type="InterPro" id="IPR023827">
    <property type="entry name" value="Peptidase_S8_Asp-AS"/>
</dbReference>
<evidence type="ECO:0000256" key="3">
    <source>
        <dbReference type="ARBA" id="ARBA00022737"/>
    </source>
</evidence>
<evidence type="ECO:0000313" key="12">
    <source>
        <dbReference type="EMBL" id="KAF4233064.1"/>
    </source>
</evidence>
<dbReference type="InterPro" id="IPR000209">
    <property type="entry name" value="Peptidase_S8/S53_dom"/>
</dbReference>
<dbReference type="Gene3D" id="3.40.50.300">
    <property type="entry name" value="P-loop containing nucleotide triphosphate hydrolases"/>
    <property type="match status" value="1"/>
</dbReference>
<gene>
    <name evidence="12" type="ORF">CNMCM6805_009549</name>
</gene>
<dbReference type="Gene3D" id="3.40.50.200">
    <property type="entry name" value="Peptidase S8/S53 domain"/>
    <property type="match status" value="1"/>
</dbReference>
<sequence length="2718" mass="304160">MDSSASSTAETANEAAFDQLKPRPRILALDGGGLVRPYISLLILEKLMNLIQEETGDSEAPKPCDYFNLICGTGMGGVLALMLGRLRMSVKECKSSYDDLISRHDKPCYLIETPSFLPAFLPQVQVPITKSENSSRLRNWFSNVIESQGFARDTPLKDPSGEALCRTFVLTTTADSFGQPRRLRTYSSRRNLATDKCSIGQAALAAAALSFEFEPVRLGDPEKEHMEAGLGYNNPAREAIDEAIRIWSVPIHCLVNIGTGSERPVPRLPFVEAVSKAFDLAIDRERVAKELTRESTTSGLKYFRLNVVDGLDSIATLGWNRKPDIERSTQVYMKSSKTIEYMEFVVGWLLEGAMMDDAESSFLTGYSAPPASPLHSQIVEPAAIPYSIELPQTVQTGTSPGDTTGGNLFDSEKLIVTSAPAADAWMAYLKRVHNFLEAGRRDTSRKIKVAVLDTGIAYEHPDIAEQRARIVKDRDWTSSGIDDEVGHGTHIAALLLKVAPAAHIYIAKVFKSAEAVPQTADYVSSAIKHAVEDWKVDIITMSFGFPDHHDGIFNAIEHAIYHRKVIFFAAASNHGSLEGKPAFPARLNQVFCIHSACGHGSKSRFNPLARPNNDNFTLPGEAVESAWPTKDDIAKKLRQSGTSIATPIAAGIAALVLEFAYQGPGIDHRENLRRYDGMRAVFYMMSQSHAIPSSKSDLYYFVRPWELFKERSFSGMGDSVKFVRQQISYEINNLAHNARGSPGQLSMLREMVETVSRECERRLGMSASAIQAKAPSIDAFFDAIAAERLRHMPADGSRLDGALRRASSLAFAVASLRDAVVSFMDGADEATKLVWGGLLLLLEMGIDHVDILDTIFSRYGRVTLQISLLLQQESVFKESTSLQNEVSKTYASLLKLVLHVTMEYYDASRSSDWLMMGEHVDAAFFQFHNSFNTNWRKLSELALSKRTTTEVAAIYQFLDLQDRPLQMVLEGHNHSLADGSFGWFDPHLTSFTLSNREMMVITGRPGAGKSALAQWTVERLQVSSEHDIWNVIPCWVREDVPITTLTLTILKGILLQMLDRCVSSWKTQEGILTSVREAAHMASTGATDTQVEDVLWSAVRTAMQSHMHFIIVLDGLDQIKNATTTMGEFLTRLQGSISGTSSKLIIFSRELPTQQKLWKSTQQLSLKPALTHSDLLAAVTDAIKSDGQFYGLADDQIDTMAQRIVARAQGCFVWAQLTLESMKHESTFKSMMSAIQQAPDDVNELIGNHMSTTDIARPDIRCLLAWLVVSERPLRIKEVDELLSVDAESLKLTPRPAGAERNIFKPLGRLVMVRDGFVAFRHSMIRENLRQRAMSADSNYSENQGFPFNLEEAHYDLLSRSLAWTRICVKEDVAISMDKMPVQQRDVLFDSYILLEYTSRYWFAHLLSSPMTTPEREFAFTPVFKNSLPSSVLFAQLELTGRESQFTRSSILELYRLSVAVRRVALGEKSPAFLQSLILSARAADLAKASWANDHMYEAWTLSRSLLGASSPISMELEQLMLTAPQQGGPDDKIARLRTEALREMTLSHWESTEVTFTRRVEHLTTLVTTYQSSNQHEEAYSVSKQFYRQTLDKYGSHSAESMQAADFLTQHFQIASSDDLALEIARLKYENMVRSMDVTDQRRISYSLYLARLYEEKHKTKEADSILKRLWAAICSHDIDSEWTWEKKTKVAFVYYQFLHRHGRHEEAKMVLGELSSDLESGGIHSQAMADRATSLRAEARAQGLIGMERTLSMLIWNYYLASGDQYSPEAVTLAEDLADELMSTHTTVDSLAGLSQEERIYIHSLMGSIASSGSGRHSTSVLTLCHNLCTLHIREGQWKQGSDCAWSVLKHVWPDVHDPTSEEKFRSDRAPLVANIVLDYAYCLFRRLDVGNATTVYGNAFKASITAEKVTVPHLTAVVKTVVEFYETTFQFSKALVLLHQVSQFFISRLGDSDQHTIDSLYCEGDLAARLDRKDEAEAAYRPIYQVSIQGGMISSTGVRAAIALLGIYEQNQDRESALQVYRHLWPTLVRFDEKDGYDRALLEGLLDKTYMGYMGILTASTAEEGHAERYTVASQYLNLCKKIHGLSSPATRDATLRLAEVCEKSDSHLDKALALYRHVLKTKEWVPQTQASQPLPDMTDPTAKSIKHKLAQIYLRKKSTSDEARTLYMEELTLSKQQRGLSSSQTMLWLREVALVYALKDTIESRNQGASLLRDHVNEVIRVTASREAVIERAHRLADIYLECGYRDAGYDLIDELHKKVIHETPTAQQLALNEHRPAVFVAAFEEVFGKKMTYSQILDALSQESGVYSEYQTSLSKHDIVTTLVTGQKLHVLQTEQRRTTAATKTQGSLYEYFCNSLSVSAGLRSKDVVHQFYNLCRREVVNADYNINIINETTDMVRDLCNSSRFQDAADLTGVFHSFVHLTDGLNNHEAIFTAIKLCLYLNGYHTSKCSDSGTAKNMAFESQMLLQEIMARARQLKIEFAELPFAELNDLVTILGEHEMFDDLEAILTDLWTSRLVQKTWSSNMVVWIGRRLVETRFCRGHTNAATQLGKDICYNLRQVWGNCDPLTLEMTKLLSGLYAASGNHLAAVALHETALHELLNDTDADQAHAADTVSQHLQLLKHAQARLSKESGQAVDTSAYDELVHQVGTKFGVRPESLQGAGDDVGMWHRPRRFSLDVEEEQMHSNHLRSSSGSPLLTGNAGAKRISITAL</sequence>
<organism evidence="12 13">
    <name type="scientific">Aspergillus fumigatiaffinis</name>
    <dbReference type="NCBI Taxonomy" id="340414"/>
    <lineage>
        <taxon>Eukaryota</taxon>
        <taxon>Fungi</taxon>
        <taxon>Dikarya</taxon>
        <taxon>Ascomycota</taxon>
        <taxon>Pezizomycotina</taxon>
        <taxon>Eurotiomycetes</taxon>
        <taxon>Eurotiomycetidae</taxon>
        <taxon>Eurotiales</taxon>
        <taxon>Aspergillaceae</taxon>
        <taxon>Aspergillus</taxon>
        <taxon>Aspergillus subgen. Fumigati</taxon>
    </lineage>
</organism>
<comment type="caution">
    <text evidence="12">The sequence shown here is derived from an EMBL/GenBank/DDBJ whole genome shotgun (WGS) entry which is preliminary data.</text>
</comment>
<keyword evidence="2" id="KW-0732">Signal</keyword>
<feature type="active site" description="Charge relay system" evidence="9">
    <location>
        <position position="453"/>
    </location>
</feature>
<dbReference type="GO" id="GO:0006508">
    <property type="term" value="P:proteolysis"/>
    <property type="evidence" value="ECO:0007669"/>
    <property type="project" value="UniProtKB-KW"/>
</dbReference>
<keyword evidence="4 9" id="KW-0378">Hydrolase</keyword>
<dbReference type="InterPro" id="IPR002641">
    <property type="entry name" value="PNPLA_dom"/>
</dbReference>
<evidence type="ECO:0000256" key="1">
    <source>
        <dbReference type="ARBA" id="ARBA00022670"/>
    </source>
</evidence>
<dbReference type="InterPro" id="IPR016035">
    <property type="entry name" value="Acyl_Trfase/lysoPLipase"/>
</dbReference>
<dbReference type="OrthoDB" id="2546325at2759"/>
<evidence type="ECO:0000256" key="10">
    <source>
        <dbReference type="RuleBase" id="RU003355"/>
    </source>
</evidence>
<feature type="domain" description="PNPLA" evidence="11">
    <location>
        <begin position="27"/>
        <end position="240"/>
    </location>
</feature>
<evidence type="ECO:0000259" key="11">
    <source>
        <dbReference type="PROSITE" id="PS51635"/>
    </source>
</evidence>
<protein>
    <recommendedName>
        <fullName evidence="11">PNPLA domain-containing protein</fullName>
    </recommendedName>
</protein>
<dbReference type="Pfam" id="PF01734">
    <property type="entry name" value="Patatin"/>
    <property type="match status" value="1"/>
</dbReference>
<comment type="similarity">
    <text evidence="9 10">Belongs to the peptidase S8 family.</text>
</comment>
<evidence type="ECO:0000256" key="4">
    <source>
        <dbReference type="ARBA" id="ARBA00022801"/>
    </source>
</evidence>
<dbReference type="PROSITE" id="PS00138">
    <property type="entry name" value="SUBTILASE_SER"/>
    <property type="match status" value="1"/>
</dbReference>
<keyword evidence="13" id="KW-1185">Reference proteome</keyword>
<keyword evidence="5 9" id="KW-0720">Serine protease</keyword>
<dbReference type="PROSITE" id="PS51892">
    <property type="entry name" value="SUBTILASE"/>
    <property type="match status" value="1"/>
</dbReference>
<dbReference type="SUPFAM" id="SSF52540">
    <property type="entry name" value="P-loop containing nucleoside triphosphate hydrolases"/>
    <property type="match status" value="1"/>
</dbReference>
<keyword evidence="1 9" id="KW-0645">Protease</keyword>
<dbReference type="InterPro" id="IPR056884">
    <property type="entry name" value="NPHP3-like_N"/>
</dbReference>
<dbReference type="InterPro" id="IPR036852">
    <property type="entry name" value="Peptidase_S8/S53_dom_sf"/>
</dbReference>
<evidence type="ECO:0000256" key="6">
    <source>
        <dbReference type="ARBA" id="ARBA00023098"/>
    </source>
</evidence>
<dbReference type="InterPro" id="IPR015500">
    <property type="entry name" value="Peptidase_S8_subtilisin-rel"/>
</dbReference>
<dbReference type="InterPro" id="IPR023828">
    <property type="entry name" value="Peptidase_S8_Ser-AS"/>
</dbReference>
<keyword evidence="6" id="KW-0443">Lipid metabolism</keyword>
<dbReference type="PANTHER" id="PTHR10039:SF11">
    <property type="entry name" value="NACHT DOMAIN PROTEIN (AFU_ORTHOLOGUE AFUA_1G01490)"/>
    <property type="match status" value="1"/>
</dbReference>
<keyword evidence="3" id="KW-0677">Repeat</keyword>
<evidence type="ECO:0000313" key="13">
    <source>
        <dbReference type="Proteomes" id="UP000653565"/>
    </source>
</evidence>
<name>A0A8H4GLV4_9EURO</name>
<dbReference type="Gene3D" id="3.40.1090.10">
    <property type="entry name" value="Cytosolic phospholipase A2 catalytic domain"/>
    <property type="match status" value="1"/>
</dbReference>
<dbReference type="GO" id="GO:0046486">
    <property type="term" value="P:glycerolipid metabolic process"/>
    <property type="evidence" value="ECO:0007669"/>
    <property type="project" value="UniProtKB-ARBA"/>
</dbReference>
<dbReference type="GO" id="GO:0004252">
    <property type="term" value="F:serine-type endopeptidase activity"/>
    <property type="evidence" value="ECO:0007669"/>
    <property type="project" value="UniProtKB-UniRule"/>
</dbReference>
<dbReference type="Proteomes" id="UP000653565">
    <property type="component" value="Unassembled WGS sequence"/>
</dbReference>
<evidence type="ECO:0000256" key="7">
    <source>
        <dbReference type="ARBA" id="ARBA00023145"/>
    </source>
</evidence>
<reference evidence="12" key="2">
    <citation type="submission" date="2020-04" db="EMBL/GenBank/DDBJ databases">
        <authorList>
            <person name="Santos R.A.C."/>
            <person name="Steenwyk J.L."/>
            <person name="Rivero-Menendez O."/>
            <person name="Mead M.E."/>
            <person name="Silva L.P."/>
            <person name="Bastos R.W."/>
            <person name="Alastruey-Izquierdo A."/>
            <person name="Goldman G.H."/>
            <person name="Rokas A."/>
        </authorList>
    </citation>
    <scope>NUCLEOTIDE SEQUENCE</scope>
    <source>
        <strain evidence="12">CNM-CM6805</strain>
    </source>
</reference>
<dbReference type="PROSITE" id="PS51635">
    <property type="entry name" value="PNPLA"/>
    <property type="match status" value="1"/>
</dbReference>
<evidence type="ECO:0000256" key="9">
    <source>
        <dbReference type="PROSITE-ProRule" id="PRU01240"/>
    </source>
</evidence>
<dbReference type="CDD" id="cd00306">
    <property type="entry name" value="Peptidases_S8_S53"/>
    <property type="match status" value="1"/>
</dbReference>
<feature type="active site" description="Charge relay system" evidence="9">
    <location>
        <position position="643"/>
    </location>
</feature>
<evidence type="ECO:0000256" key="2">
    <source>
        <dbReference type="ARBA" id="ARBA00022729"/>
    </source>
</evidence>
<dbReference type="EMBL" id="JAAAPX010000083">
    <property type="protein sequence ID" value="KAF4233064.1"/>
    <property type="molecule type" value="Genomic_DNA"/>
</dbReference>
<comment type="caution">
    <text evidence="8">Lacks conserved residue(s) required for the propagation of feature annotation.</text>
</comment>
<reference evidence="12" key="1">
    <citation type="journal article" date="2020" name="bioRxiv">
        <title>Genomic and phenotypic heterogeneity of clinical isolates of the human pathogens Aspergillus fumigatus, Aspergillus lentulus and Aspergillus fumigatiaffinis.</title>
        <authorList>
            <person name="dos Santos R.A.C."/>
            <person name="Steenwyk J.L."/>
            <person name="Rivero-Menendez O."/>
            <person name="Mead M.E."/>
            <person name="Silva L.P."/>
            <person name="Bastos R.W."/>
            <person name="Alastruey-Izquierdo A."/>
            <person name="Goldman G.H."/>
            <person name="Rokas A."/>
        </authorList>
    </citation>
    <scope>NUCLEOTIDE SEQUENCE</scope>
    <source>
        <strain evidence="12">CNM-CM6805</strain>
    </source>
</reference>
<feature type="active site" description="Charge relay system" evidence="9">
    <location>
        <position position="487"/>
    </location>
</feature>
<keyword evidence="7" id="KW-0865">Zymogen</keyword>
<dbReference type="PRINTS" id="PR00723">
    <property type="entry name" value="SUBTILISIN"/>
</dbReference>
<dbReference type="PANTHER" id="PTHR10039">
    <property type="entry name" value="AMELOGENIN"/>
    <property type="match status" value="1"/>
</dbReference>
<evidence type="ECO:0000256" key="8">
    <source>
        <dbReference type="PROSITE-ProRule" id="PRU01161"/>
    </source>
</evidence>
<proteinExistence type="inferred from homology"/>
<dbReference type="SUPFAM" id="SSF52743">
    <property type="entry name" value="Subtilisin-like"/>
    <property type="match status" value="1"/>
</dbReference>